<dbReference type="AlphaFoldDB" id="A0AAV3XL35"/>
<dbReference type="InterPro" id="IPR001242">
    <property type="entry name" value="Condensation_dom"/>
</dbReference>
<keyword evidence="3" id="KW-0596">Phosphopantetheine</keyword>
<dbReference type="Gene3D" id="2.30.38.10">
    <property type="entry name" value="Luciferase, Domain 3"/>
    <property type="match status" value="1"/>
</dbReference>
<dbReference type="PROSITE" id="PS50075">
    <property type="entry name" value="CARRIER"/>
    <property type="match status" value="1"/>
</dbReference>
<keyword evidence="4" id="KW-0597">Phosphoprotein</keyword>
<dbReference type="InterPro" id="IPR000873">
    <property type="entry name" value="AMP-dep_synth/lig_dom"/>
</dbReference>
<dbReference type="GO" id="GO:0008610">
    <property type="term" value="P:lipid biosynthetic process"/>
    <property type="evidence" value="ECO:0007669"/>
    <property type="project" value="UniProtKB-ARBA"/>
</dbReference>
<proteinExistence type="inferred from homology"/>
<dbReference type="NCBIfam" id="TIGR01733">
    <property type="entry name" value="AA-adenyl-dom"/>
    <property type="match status" value="1"/>
</dbReference>
<keyword evidence="8" id="KW-1185">Reference proteome</keyword>
<feature type="domain" description="Carrier" evidence="6">
    <location>
        <begin position="794"/>
        <end position="869"/>
    </location>
</feature>
<dbReference type="PANTHER" id="PTHR45527:SF1">
    <property type="entry name" value="FATTY ACID SYNTHASE"/>
    <property type="match status" value="1"/>
</dbReference>
<dbReference type="InterPro" id="IPR020845">
    <property type="entry name" value="AMP-binding_CS"/>
</dbReference>
<dbReference type="PANTHER" id="PTHR45527">
    <property type="entry name" value="NONRIBOSOMAL PEPTIDE SYNTHETASE"/>
    <property type="match status" value="1"/>
</dbReference>
<dbReference type="SUPFAM" id="SSF56801">
    <property type="entry name" value="Acetyl-CoA synthetase-like"/>
    <property type="match status" value="1"/>
</dbReference>
<evidence type="ECO:0000256" key="5">
    <source>
        <dbReference type="SAM" id="MobiDB-lite"/>
    </source>
</evidence>
<dbReference type="SUPFAM" id="SSF47336">
    <property type="entry name" value="ACP-like"/>
    <property type="match status" value="1"/>
</dbReference>
<dbReference type="InterPro" id="IPR009081">
    <property type="entry name" value="PP-bd_ACP"/>
</dbReference>
<dbReference type="Pfam" id="PF00550">
    <property type="entry name" value="PP-binding"/>
    <property type="match status" value="1"/>
</dbReference>
<dbReference type="GO" id="GO:0031177">
    <property type="term" value="F:phosphopantetheine binding"/>
    <property type="evidence" value="ECO:0007669"/>
    <property type="project" value="InterPro"/>
</dbReference>
<dbReference type="FunFam" id="3.40.50.12780:FF:000012">
    <property type="entry name" value="Non-ribosomal peptide synthetase"/>
    <property type="match status" value="1"/>
</dbReference>
<protein>
    <submittedName>
        <fullName evidence="7">Amino acid adenylation domain protein</fullName>
    </submittedName>
</protein>
<sequence>MVQKTNSLTGETPIPQELLEKSNRMVQKTNSLTGETPIPQEIWSNSNVDEAKGNGKQQIQLSEATTSALYSLARKHQLTLNTLIQGTWALLLSRYSGESDVVFGATVSGRPAELAETESMVGLFINTLPVRVQVDRDEFLIPWLREIQAQQSEARQYEYSPLVEVQGWSDVPRGVPLFETLVIFENYPVDSSLPQYREILGVQEIAVVEQTNYPLTLIVEVGSQVSLQILCDRTRFDSATITRMLGHFQTLLEGMMTDPDRRLSQLPLLTESERQQVLVDWNKTKIDYPHLCMHQLFEAQVERTPDSVAVVFEDQQLTYSQLNEKANLLAHHLLKLRVKPNSLVCICVERSLDMVVGLLGILKAGFAYVPLDPAYPRSRNAFMLEDAQISVLVTQSQLIPALPSHHAIAVCLDTDSEQINQNDAHNPNITVSPDNLAYIIYTSGSTGTPKGVQIPQSALVNFLTAMRQSPGLSEKDILLGVTTLSFDIAALEIFLPLIVGARLAIASRQVATDGTELLKQLQELGVTVMQATPATWRLLLAAGWQNSPGLKILCGGEALDTKLANELLLRGEQVWNLYGPTETTIWSVIDRVSPSDSVISIGRPIANTQIYILDPDLKPVPVGVIGELYIGGAGVAKGYLNRPDLTAERFISHPFEVGDSRVYKTGDLARYLPDGRIEYLGRRDFQVKLRGRRIELLEIEAKINTHPGVGESVVVLREDEPGNKRLVAYIVSKSVNLKAGELRRYLEELLPDYMVPNAFVMLEALPLTPNGKVDRRSLPAPETSRPELEKLFAPPRTAVEEEIAKIWAEVLNIEQVGIHDNFFDLGGHSLLATQAISRLRAAFNVELPLPELFESPTVAELAVAIAKNLIDQADDEMLTQMLAELEQVSEQEIHQVNQ</sequence>
<dbReference type="GO" id="GO:0043041">
    <property type="term" value="P:amino acid activation for nonribosomal peptide biosynthetic process"/>
    <property type="evidence" value="ECO:0007669"/>
    <property type="project" value="TreeGrafter"/>
</dbReference>
<dbReference type="CDD" id="cd12116">
    <property type="entry name" value="A_NRPS_Ta1_like"/>
    <property type="match status" value="1"/>
</dbReference>
<feature type="region of interest" description="Disordered" evidence="5">
    <location>
        <begin position="1"/>
        <end position="20"/>
    </location>
</feature>
<dbReference type="Gene3D" id="3.40.50.980">
    <property type="match status" value="2"/>
</dbReference>
<evidence type="ECO:0000313" key="7">
    <source>
        <dbReference type="EMBL" id="GET42321.1"/>
    </source>
</evidence>
<dbReference type="PROSITE" id="PS00012">
    <property type="entry name" value="PHOSPHOPANTETHEINE"/>
    <property type="match status" value="1"/>
</dbReference>
<dbReference type="Proteomes" id="UP001050975">
    <property type="component" value="Unassembled WGS sequence"/>
</dbReference>
<feature type="compositionally biased region" description="Polar residues" evidence="5">
    <location>
        <begin position="1"/>
        <end position="10"/>
    </location>
</feature>
<dbReference type="Pfam" id="PF13193">
    <property type="entry name" value="AMP-binding_C"/>
    <property type="match status" value="1"/>
</dbReference>
<dbReference type="Gene3D" id="3.30.300.30">
    <property type="match status" value="1"/>
</dbReference>
<dbReference type="Pfam" id="PF00668">
    <property type="entry name" value="Condensation"/>
    <property type="match status" value="1"/>
</dbReference>
<dbReference type="InterPro" id="IPR010071">
    <property type="entry name" value="AA_adenyl_dom"/>
</dbReference>
<evidence type="ECO:0000256" key="2">
    <source>
        <dbReference type="ARBA" id="ARBA00006432"/>
    </source>
</evidence>
<evidence type="ECO:0000256" key="1">
    <source>
        <dbReference type="ARBA" id="ARBA00001957"/>
    </source>
</evidence>
<dbReference type="Gene3D" id="3.30.559.30">
    <property type="entry name" value="Nonribosomal peptide synthetase, condensation domain"/>
    <property type="match status" value="1"/>
</dbReference>
<accession>A0AAV3XL35</accession>
<dbReference type="Pfam" id="PF00501">
    <property type="entry name" value="AMP-binding"/>
    <property type="match status" value="1"/>
</dbReference>
<dbReference type="FunFam" id="3.40.50.980:FF:000001">
    <property type="entry name" value="Non-ribosomal peptide synthetase"/>
    <property type="match status" value="1"/>
</dbReference>
<organism evidence="7 8">
    <name type="scientific">Microseira wollei NIES-4236</name>
    <dbReference type="NCBI Taxonomy" id="2530354"/>
    <lineage>
        <taxon>Bacteria</taxon>
        <taxon>Bacillati</taxon>
        <taxon>Cyanobacteriota</taxon>
        <taxon>Cyanophyceae</taxon>
        <taxon>Oscillatoriophycideae</taxon>
        <taxon>Aerosakkonematales</taxon>
        <taxon>Aerosakkonemataceae</taxon>
        <taxon>Microseira</taxon>
    </lineage>
</organism>
<reference evidence="7" key="1">
    <citation type="submission" date="2019-10" db="EMBL/GenBank/DDBJ databases">
        <title>Draft genome sequece of Microseira wollei NIES-4236.</title>
        <authorList>
            <person name="Yamaguchi H."/>
            <person name="Suzuki S."/>
            <person name="Kawachi M."/>
        </authorList>
    </citation>
    <scope>NUCLEOTIDE SEQUENCE</scope>
    <source>
        <strain evidence="7">NIES-4236</strain>
    </source>
</reference>
<name>A0AAV3XL35_9CYAN</name>
<dbReference type="InterPro" id="IPR036736">
    <property type="entry name" value="ACP-like_sf"/>
</dbReference>
<dbReference type="Gene3D" id="3.30.559.10">
    <property type="entry name" value="Chloramphenicol acetyltransferase-like domain"/>
    <property type="match status" value="1"/>
</dbReference>
<dbReference type="GO" id="GO:0005737">
    <property type="term" value="C:cytoplasm"/>
    <property type="evidence" value="ECO:0007669"/>
    <property type="project" value="TreeGrafter"/>
</dbReference>
<dbReference type="PROSITE" id="PS00455">
    <property type="entry name" value="AMP_BINDING"/>
    <property type="match status" value="1"/>
</dbReference>
<dbReference type="GO" id="GO:0003824">
    <property type="term" value="F:catalytic activity"/>
    <property type="evidence" value="ECO:0007669"/>
    <property type="project" value="InterPro"/>
</dbReference>
<dbReference type="FunFam" id="1.10.1200.10:FF:000005">
    <property type="entry name" value="Nonribosomal peptide synthetase 1"/>
    <property type="match status" value="1"/>
</dbReference>
<dbReference type="Gene3D" id="1.10.1200.10">
    <property type="entry name" value="ACP-like"/>
    <property type="match status" value="1"/>
</dbReference>
<dbReference type="InterPro" id="IPR045851">
    <property type="entry name" value="AMP-bd_C_sf"/>
</dbReference>
<evidence type="ECO:0000256" key="4">
    <source>
        <dbReference type="ARBA" id="ARBA00022553"/>
    </source>
</evidence>
<evidence type="ECO:0000313" key="8">
    <source>
        <dbReference type="Proteomes" id="UP001050975"/>
    </source>
</evidence>
<dbReference type="SUPFAM" id="SSF52777">
    <property type="entry name" value="CoA-dependent acyltransferases"/>
    <property type="match status" value="1"/>
</dbReference>
<gene>
    <name evidence="7" type="ORF">MiSe_71370</name>
</gene>
<dbReference type="EMBL" id="BLAY01000158">
    <property type="protein sequence ID" value="GET42321.1"/>
    <property type="molecule type" value="Genomic_DNA"/>
</dbReference>
<dbReference type="InterPro" id="IPR023213">
    <property type="entry name" value="CAT-like_dom_sf"/>
</dbReference>
<comment type="similarity">
    <text evidence="2">Belongs to the ATP-dependent AMP-binding enzyme family.</text>
</comment>
<dbReference type="GO" id="GO:0044550">
    <property type="term" value="P:secondary metabolite biosynthetic process"/>
    <property type="evidence" value="ECO:0007669"/>
    <property type="project" value="UniProtKB-ARBA"/>
</dbReference>
<comment type="caution">
    <text evidence="7">The sequence shown here is derived from an EMBL/GenBank/DDBJ whole genome shotgun (WGS) entry which is preliminary data.</text>
</comment>
<evidence type="ECO:0000259" key="6">
    <source>
        <dbReference type="PROSITE" id="PS50075"/>
    </source>
</evidence>
<dbReference type="InterPro" id="IPR020806">
    <property type="entry name" value="PKS_PP-bd"/>
</dbReference>
<dbReference type="InterPro" id="IPR025110">
    <property type="entry name" value="AMP-bd_C"/>
</dbReference>
<comment type="cofactor">
    <cofactor evidence="1">
        <name>pantetheine 4'-phosphate</name>
        <dbReference type="ChEBI" id="CHEBI:47942"/>
    </cofactor>
</comment>
<dbReference type="FunFam" id="3.30.300.30:FF:000010">
    <property type="entry name" value="Enterobactin synthetase component F"/>
    <property type="match status" value="1"/>
</dbReference>
<dbReference type="InterPro" id="IPR006162">
    <property type="entry name" value="Ppantetheine_attach_site"/>
</dbReference>
<dbReference type="SMART" id="SM00823">
    <property type="entry name" value="PKS_PP"/>
    <property type="match status" value="1"/>
</dbReference>
<evidence type="ECO:0000256" key="3">
    <source>
        <dbReference type="ARBA" id="ARBA00022450"/>
    </source>
</evidence>
<dbReference type="FunFam" id="2.30.38.10:FF:000001">
    <property type="entry name" value="Non-ribosomal peptide synthetase PvdI"/>
    <property type="match status" value="1"/>
</dbReference>